<dbReference type="GO" id="GO:0005783">
    <property type="term" value="C:endoplasmic reticulum"/>
    <property type="evidence" value="ECO:0007669"/>
    <property type="project" value="TreeGrafter"/>
</dbReference>
<sequence length="570" mass="62688">MELHRELPLSYVSTNPDELRLPSVPQHEVGSPQSPPDITLPGFQSVLAGIPERSAIAYDRNNHPHALRADRLAEMSKQQPFMRGLPGLDASAFPGAFRTSTESAIMSPTETGSVMSVDDTAQSSTRGGSLSLEDPDVRMAAEALSGLGNPDFVRQKKQPHRSHRIPSEVIGSATEVDKDTHEPMLQLLIEAHPWVGGTINGSISAYATTKHYTPRIVQYGANLIERNTINTVSSVGRFTGVESGIRRYLNSRRPSDLERGEGKRRKVAVENGDEMDVDKDTESAIDDSPSRARYEYLPAYRNSKPPSYREESSPADLERQARPLNRSWSTKVMISSSALGVALSESSRKSLTFCVRLLSDATIHVQKLLHALQQILRDYERTQGEREQDRARFVKGVEAGHIPRSQAEYEEATRRMADQIKKHCDDIWNTLKTVVHNVSTYAGGALPENARVLVRSQIMSIPRRWQMAGATVQQQQDVEQQQPQPGKSSSGDSSSTGDMTTKAANRMIYFAQEGLDVMGQVNGVCQITLQKAEEWLNTFGRQGSEQQQNEAGVVADQSSAVPGAAEAGAS</sequence>
<evidence type="ECO:0008006" key="4">
    <source>
        <dbReference type="Google" id="ProtNLM"/>
    </source>
</evidence>
<evidence type="ECO:0000313" key="3">
    <source>
        <dbReference type="Proteomes" id="UP000243797"/>
    </source>
</evidence>
<dbReference type="Proteomes" id="UP000243797">
    <property type="component" value="Unassembled WGS sequence"/>
</dbReference>
<name>A0A2K1QMS7_9PEZI</name>
<evidence type="ECO:0000313" key="2">
    <source>
        <dbReference type="EMBL" id="PNS16437.1"/>
    </source>
</evidence>
<keyword evidence="3" id="KW-1185">Reference proteome</keyword>
<dbReference type="PANTHER" id="PTHR38406">
    <property type="entry name" value="TRANSCRIPTIONAL REPRESSOR OPI1"/>
    <property type="match status" value="1"/>
</dbReference>
<dbReference type="OrthoDB" id="2441642at2759"/>
<feature type="region of interest" description="Disordered" evidence="1">
    <location>
        <begin position="468"/>
        <end position="499"/>
    </location>
</feature>
<dbReference type="EMBL" id="NKHZ01000057">
    <property type="protein sequence ID" value="PNS16437.1"/>
    <property type="molecule type" value="Genomic_DNA"/>
</dbReference>
<gene>
    <name evidence="2" type="ORF">CAC42_171</name>
</gene>
<comment type="caution">
    <text evidence="2">The sequence shown here is derived from an EMBL/GenBank/DDBJ whole genome shotgun (WGS) entry which is preliminary data.</text>
</comment>
<reference evidence="2 3" key="1">
    <citation type="submission" date="2017-06" db="EMBL/GenBank/DDBJ databases">
        <title>Draft genome sequence of a variant of Elsinoe murrayae.</title>
        <authorList>
            <person name="Cheng Q."/>
        </authorList>
    </citation>
    <scope>NUCLEOTIDE SEQUENCE [LARGE SCALE GENOMIC DNA]</scope>
    <source>
        <strain evidence="2 3">CQ-2017a</strain>
    </source>
</reference>
<dbReference type="STRING" id="2082308.A0A2K1QMS7"/>
<feature type="compositionally biased region" description="Low complexity" evidence="1">
    <location>
        <begin position="472"/>
        <end position="499"/>
    </location>
</feature>
<proteinExistence type="predicted"/>
<organism evidence="2 3">
    <name type="scientific">Sphaceloma murrayae</name>
    <dbReference type="NCBI Taxonomy" id="2082308"/>
    <lineage>
        <taxon>Eukaryota</taxon>
        <taxon>Fungi</taxon>
        <taxon>Dikarya</taxon>
        <taxon>Ascomycota</taxon>
        <taxon>Pezizomycotina</taxon>
        <taxon>Dothideomycetes</taxon>
        <taxon>Dothideomycetidae</taxon>
        <taxon>Myriangiales</taxon>
        <taxon>Elsinoaceae</taxon>
        <taxon>Sphaceloma</taxon>
    </lineage>
</organism>
<dbReference type="GO" id="GO:0005634">
    <property type="term" value="C:nucleus"/>
    <property type="evidence" value="ECO:0007669"/>
    <property type="project" value="TreeGrafter"/>
</dbReference>
<feature type="region of interest" description="Disordered" evidence="1">
    <location>
        <begin position="1"/>
        <end position="35"/>
    </location>
</feature>
<feature type="compositionally biased region" description="Basic and acidic residues" evidence="1">
    <location>
        <begin position="307"/>
        <end position="321"/>
    </location>
</feature>
<feature type="region of interest" description="Disordered" evidence="1">
    <location>
        <begin position="301"/>
        <end position="322"/>
    </location>
</feature>
<feature type="compositionally biased region" description="Basic and acidic residues" evidence="1">
    <location>
        <begin position="278"/>
        <end position="288"/>
    </location>
</feature>
<feature type="region of interest" description="Disordered" evidence="1">
    <location>
        <begin position="255"/>
        <end position="288"/>
    </location>
</feature>
<evidence type="ECO:0000256" key="1">
    <source>
        <dbReference type="SAM" id="MobiDB-lite"/>
    </source>
</evidence>
<dbReference type="GO" id="GO:0030968">
    <property type="term" value="P:endoplasmic reticulum unfolded protein response"/>
    <property type="evidence" value="ECO:0007669"/>
    <property type="project" value="TreeGrafter"/>
</dbReference>
<dbReference type="Pfam" id="PF08618">
    <property type="entry name" value="Opi1"/>
    <property type="match status" value="1"/>
</dbReference>
<protein>
    <recommendedName>
        <fullName evidence="4">Clock-controlled protein 8</fullName>
    </recommendedName>
</protein>
<dbReference type="InterPro" id="IPR013927">
    <property type="entry name" value="TF_Opi1_Ccg-8"/>
</dbReference>
<feature type="compositionally biased region" description="Polar residues" evidence="1">
    <location>
        <begin position="541"/>
        <end position="560"/>
    </location>
</feature>
<dbReference type="AlphaFoldDB" id="A0A2K1QMS7"/>
<dbReference type="InParanoid" id="A0A2K1QMS7"/>
<dbReference type="PANTHER" id="PTHR38406:SF1">
    <property type="entry name" value="TRANSCRIPTIONAL REPRESSOR OPI1"/>
    <property type="match status" value="1"/>
</dbReference>
<dbReference type="GO" id="GO:0008654">
    <property type="term" value="P:phospholipid biosynthetic process"/>
    <property type="evidence" value="ECO:0007669"/>
    <property type="project" value="TreeGrafter"/>
</dbReference>
<dbReference type="GO" id="GO:0006357">
    <property type="term" value="P:regulation of transcription by RNA polymerase II"/>
    <property type="evidence" value="ECO:0007669"/>
    <property type="project" value="TreeGrafter"/>
</dbReference>
<accession>A0A2K1QMS7</accession>
<dbReference type="GO" id="GO:0003714">
    <property type="term" value="F:transcription corepressor activity"/>
    <property type="evidence" value="ECO:0007669"/>
    <property type="project" value="InterPro"/>
</dbReference>
<feature type="region of interest" description="Disordered" evidence="1">
    <location>
        <begin position="541"/>
        <end position="570"/>
    </location>
</feature>